<comment type="caution">
    <text evidence="2">The sequence shown here is derived from an EMBL/GenBank/DDBJ whole genome shotgun (WGS) entry which is preliminary data.</text>
</comment>
<dbReference type="InterPro" id="IPR054215">
    <property type="entry name" value="DUF6923"/>
</dbReference>
<dbReference type="EMBL" id="JAQQWE010000006">
    <property type="protein sequence ID" value="KAK7948160.1"/>
    <property type="molecule type" value="Genomic_DNA"/>
</dbReference>
<evidence type="ECO:0000259" key="1">
    <source>
        <dbReference type="Pfam" id="PF21959"/>
    </source>
</evidence>
<accession>A0ABR1Q6V0</accession>
<keyword evidence="3" id="KW-1185">Reference proteome</keyword>
<dbReference type="Pfam" id="PF21959">
    <property type="entry name" value="DUF6923"/>
    <property type="match status" value="1"/>
</dbReference>
<organism evidence="2 3">
    <name type="scientific">Apiospora aurea</name>
    <dbReference type="NCBI Taxonomy" id="335848"/>
    <lineage>
        <taxon>Eukaryota</taxon>
        <taxon>Fungi</taxon>
        <taxon>Dikarya</taxon>
        <taxon>Ascomycota</taxon>
        <taxon>Pezizomycotina</taxon>
        <taxon>Sordariomycetes</taxon>
        <taxon>Xylariomycetidae</taxon>
        <taxon>Amphisphaeriales</taxon>
        <taxon>Apiosporaceae</taxon>
        <taxon>Apiospora</taxon>
    </lineage>
</organism>
<dbReference type="SUPFAM" id="SSF75011">
    <property type="entry name" value="3-carboxy-cis,cis-mucoante lactonizing enzyme"/>
    <property type="match status" value="1"/>
</dbReference>
<evidence type="ECO:0000313" key="3">
    <source>
        <dbReference type="Proteomes" id="UP001391051"/>
    </source>
</evidence>
<name>A0ABR1Q6V0_9PEZI</name>
<feature type="domain" description="DUF6923" evidence="1">
    <location>
        <begin position="3"/>
        <end position="224"/>
    </location>
</feature>
<dbReference type="RefSeq" id="XP_066697666.1">
    <property type="nucleotide sequence ID" value="XM_066845268.1"/>
</dbReference>
<evidence type="ECO:0000313" key="2">
    <source>
        <dbReference type="EMBL" id="KAK7948160.1"/>
    </source>
</evidence>
<sequence length="229" mass="24232">MALYRVNITTGASTPIKNPVGDGQRGINAMGYNVGDNFLYGAIGQGTNTDLIRIAASGDSTILGSLNGTVGVNLNAGDVDENNHYWATASGKQWIQVDLKPGSPTFFRTLASGTANPTYSQIDWAYVPGGGNYLWGLAFNSGYTSTYLQRFDRTTRTWTVFTNFGNVAGNNQWGAVYASDDGFLYGSENASGQIWKFPLPANGTAAVRISNGPAASSNDGARCIKAANV</sequence>
<reference evidence="2 3" key="1">
    <citation type="submission" date="2023-01" db="EMBL/GenBank/DDBJ databases">
        <title>Analysis of 21 Apiospora genomes using comparative genomics revels a genus with tremendous synthesis potential of carbohydrate active enzymes and secondary metabolites.</title>
        <authorList>
            <person name="Sorensen T."/>
        </authorList>
    </citation>
    <scope>NUCLEOTIDE SEQUENCE [LARGE SCALE GENOMIC DNA]</scope>
    <source>
        <strain evidence="2 3">CBS 24483</strain>
    </source>
</reference>
<proteinExistence type="predicted"/>
<dbReference type="Proteomes" id="UP001391051">
    <property type="component" value="Unassembled WGS sequence"/>
</dbReference>
<protein>
    <recommendedName>
        <fullName evidence="1">DUF6923 domain-containing protein</fullName>
    </recommendedName>
</protein>
<gene>
    <name evidence="2" type="ORF">PG986_009046</name>
</gene>
<dbReference type="GeneID" id="92078330"/>